<dbReference type="PANTHER" id="PTHR43649">
    <property type="entry name" value="ARABINOSE-BINDING PROTEIN-RELATED"/>
    <property type="match status" value="1"/>
</dbReference>
<accession>A0ABS7QY69</accession>
<dbReference type="InterPro" id="IPR006311">
    <property type="entry name" value="TAT_signal"/>
</dbReference>
<dbReference type="SUPFAM" id="SSF53850">
    <property type="entry name" value="Periplasmic binding protein-like II"/>
    <property type="match status" value="1"/>
</dbReference>
<dbReference type="InterPro" id="IPR050490">
    <property type="entry name" value="Bact_solute-bd_prot1"/>
</dbReference>
<dbReference type="RefSeq" id="WP_222980612.1">
    <property type="nucleotide sequence ID" value="NZ_JAINVZ010000019.1"/>
</dbReference>
<evidence type="ECO:0000313" key="1">
    <source>
        <dbReference type="EMBL" id="MBY8887868.1"/>
    </source>
</evidence>
<gene>
    <name evidence="1" type="ORF">K7472_23930</name>
</gene>
<comment type="caution">
    <text evidence="1">The sequence shown here is derived from an EMBL/GenBank/DDBJ whole genome shotgun (WGS) entry which is preliminary data.</text>
</comment>
<dbReference type="PANTHER" id="PTHR43649:SF12">
    <property type="entry name" value="DIACETYLCHITOBIOSE BINDING PROTEIN DASA"/>
    <property type="match status" value="1"/>
</dbReference>
<protein>
    <submittedName>
        <fullName evidence="1">Sugar ABC transporter substrate-binding protein</fullName>
    </submittedName>
</protein>
<dbReference type="Proteomes" id="UP001198565">
    <property type="component" value="Unassembled WGS sequence"/>
</dbReference>
<keyword evidence="2" id="KW-1185">Reference proteome</keyword>
<dbReference type="Gene3D" id="3.40.190.10">
    <property type="entry name" value="Periplasmic binding protein-like II"/>
    <property type="match status" value="1"/>
</dbReference>
<reference evidence="1 2" key="1">
    <citation type="submission" date="2021-08" db="EMBL/GenBank/DDBJ databases">
        <title>Streptomyces sp. PTM05 isolated from lichen.</title>
        <authorList>
            <person name="Somphong A."/>
            <person name="Phongsopitanun W."/>
            <person name="Tanasupawat S."/>
        </authorList>
    </citation>
    <scope>NUCLEOTIDE SEQUENCE [LARGE SCALE GENOMIC DNA]</scope>
    <source>
        <strain evidence="1 2">Ptm05</strain>
    </source>
</reference>
<proteinExistence type="predicted"/>
<dbReference type="CDD" id="cd13585">
    <property type="entry name" value="PBP2_TMBP_like"/>
    <property type="match status" value="1"/>
</dbReference>
<dbReference type="Pfam" id="PF01547">
    <property type="entry name" value="SBP_bac_1"/>
    <property type="match status" value="1"/>
</dbReference>
<dbReference type="EMBL" id="JAINVZ010000019">
    <property type="protein sequence ID" value="MBY8887868.1"/>
    <property type="molecule type" value="Genomic_DNA"/>
</dbReference>
<sequence length="435" mass="45585">MTMTEPTRDTTGSHPTLLPRRRLLAAAGGAALAGALAACGSNNGRGGGSSGSGPALSQWYHQYGEAGTEQAVERYAAAYRQARVTVQWRPGDYDTQTAAALLTADGPDVFEVNGPTLDQIQGGQVVDLTDGIKDVEHDFNPAVLGPKTYRGRVYGIPQTIDTQLLYYRKSLLAKAKISPPQTLDELVAAAAKLTTKDVKGLFLGNDGGAGVLGGTPLYAAGLQLVTPDGTVGFDSPAAYAALGKLHTLYAERSLLLGAPADWSDPSAFTQGLTAMQWSGLWALPQISTALGDDFGVLPFPADGAHGTPAVPVGAYASAVSARSKHVAAAKEFATWLWVERIDYQEDFATSYGLHIPARISLAERAAKLRDGAAADAVRFATRYGHADPLLWTPKSRSALQDAYSRIIKDGADPAGQVKAAAGVVAAELARVRKNG</sequence>
<evidence type="ECO:0000313" key="2">
    <source>
        <dbReference type="Proteomes" id="UP001198565"/>
    </source>
</evidence>
<dbReference type="InterPro" id="IPR006059">
    <property type="entry name" value="SBP"/>
</dbReference>
<organism evidence="1 2">
    <name type="scientific">Streptantibioticus parmotrematis</name>
    <dbReference type="NCBI Taxonomy" id="2873249"/>
    <lineage>
        <taxon>Bacteria</taxon>
        <taxon>Bacillati</taxon>
        <taxon>Actinomycetota</taxon>
        <taxon>Actinomycetes</taxon>
        <taxon>Kitasatosporales</taxon>
        <taxon>Streptomycetaceae</taxon>
        <taxon>Streptantibioticus</taxon>
    </lineage>
</organism>
<dbReference type="PROSITE" id="PS51318">
    <property type="entry name" value="TAT"/>
    <property type="match status" value="1"/>
</dbReference>
<name>A0ABS7QY69_9ACTN</name>